<feature type="transmembrane region" description="Helical" evidence="1">
    <location>
        <begin position="53"/>
        <end position="72"/>
    </location>
</feature>
<proteinExistence type="predicted"/>
<comment type="caution">
    <text evidence="2">The sequence shown here is derived from an EMBL/GenBank/DDBJ whole genome shotgun (WGS) entry which is preliminary data.</text>
</comment>
<protein>
    <submittedName>
        <fullName evidence="2">Uncharacterized protein</fullName>
    </submittedName>
</protein>
<keyword evidence="3" id="KW-1185">Reference proteome</keyword>
<name>A0A6M0RGA3_9CYAN</name>
<dbReference type="AlphaFoldDB" id="A0A6M0RGA3"/>
<organism evidence="2 3">
    <name type="scientific">Adonisia turfae CCMR0081</name>
    <dbReference type="NCBI Taxonomy" id="2292702"/>
    <lineage>
        <taxon>Bacteria</taxon>
        <taxon>Bacillati</taxon>
        <taxon>Cyanobacteriota</taxon>
        <taxon>Adonisia</taxon>
        <taxon>Adonisia turfae</taxon>
    </lineage>
</organism>
<reference evidence="2 3" key="1">
    <citation type="journal article" date="2020" name="Microb. Ecol.">
        <title>Ecogenomics of the Marine Benthic Filamentous Cyanobacterium Adonisia.</title>
        <authorList>
            <person name="Walter J.M."/>
            <person name="Coutinho F.H."/>
            <person name="Leomil L."/>
            <person name="Hargreaves P.I."/>
            <person name="Campeao M.E."/>
            <person name="Vieira V.V."/>
            <person name="Silva B.S."/>
            <person name="Fistarol G.O."/>
            <person name="Salomon P.S."/>
            <person name="Sawabe T."/>
            <person name="Mino S."/>
            <person name="Hosokawa M."/>
            <person name="Miyashita H."/>
            <person name="Maruyama F."/>
            <person name="van Verk M.C."/>
            <person name="Dutilh B.E."/>
            <person name="Thompson C.C."/>
            <person name="Thompson F.L."/>
        </authorList>
    </citation>
    <scope>NUCLEOTIDE SEQUENCE [LARGE SCALE GENOMIC DNA]</scope>
    <source>
        <strain evidence="2 3">CCMR0081</strain>
    </source>
</reference>
<dbReference type="Proteomes" id="UP000481033">
    <property type="component" value="Unassembled WGS sequence"/>
</dbReference>
<keyword evidence="1" id="KW-0472">Membrane</keyword>
<dbReference type="EMBL" id="QXHD01000004">
    <property type="protein sequence ID" value="NEZ55258.1"/>
    <property type="molecule type" value="Genomic_DNA"/>
</dbReference>
<evidence type="ECO:0000313" key="3">
    <source>
        <dbReference type="Proteomes" id="UP000481033"/>
    </source>
</evidence>
<evidence type="ECO:0000256" key="1">
    <source>
        <dbReference type="SAM" id="Phobius"/>
    </source>
</evidence>
<evidence type="ECO:0000313" key="2">
    <source>
        <dbReference type="EMBL" id="NEZ55258.1"/>
    </source>
</evidence>
<accession>A0A6M0RGA3</accession>
<feature type="transmembrane region" description="Helical" evidence="1">
    <location>
        <begin position="21"/>
        <end position="41"/>
    </location>
</feature>
<keyword evidence="1" id="KW-0812">Transmembrane</keyword>
<keyword evidence="1" id="KW-1133">Transmembrane helix</keyword>
<sequence length="73" mass="8033">MVKISCFIEHNRLAKVRGMDNLANLPESIMVGLLVLLQSLIERNAIAQLATARMVVGITALAQVLLKFVVLFL</sequence>
<gene>
    <name evidence="2" type="ORF">DXZ20_06115</name>
</gene>